<dbReference type="AlphaFoldDB" id="A0A1T5BDN2"/>
<dbReference type="GO" id="GO:0051539">
    <property type="term" value="F:4 iron, 4 sulfur cluster binding"/>
    <property type="evidence" value="ECO:0007669"/>
    <property type="project" value="UniProtKB-KW"/>
</dbReference>
<keyword evidence="3" id="KW-0479">Metal-binding</keyword>
<dbReference type="InterPro" id="IPR006638">
    <property type="entry name" value="Elp3/MiaA/NifB-like_rSAM"/>
</dbReference>
<dbReference type="PANTHER" id="PTHR43726:SF1">
    <property type="entry name" value="BIOTIN SYNTHASE"/>
    <property type="match status" value="1"/>
</dbReference>
<dbReference type="SFLD" id="SFLDG01280">
    <property type="entry name" value="HydE/PylB-like"/>
    <property type="match status" value="1"/>
</dbReference>
<dbReference type="Proteomes" id="UP000243406">
    <property type="component" value="Unassembled WGS sequence"/>
</dbReference>
<feature type="binding site" evidence="8">
    <location>
        <position position="163"/>
    </location>
    <ligand>
        <name>S-adenosyl-L-methionine</name>
        <dbReference type="ChEBI" id="CHEBI:59789"/>
    </ligand>
</feature>
<dbReference type="SMART" id="SM00729">
    <property type="entry name" value="Elp3"/>
    <property type="match status" value="1"/>
</dbReference>
<evidence type="ECO:0000256" key="6">
    <source>
        <dbReference type="ARBA" id="ARBA00034078"/>
    </source>
</evidence>
<dbReference type="SUPFAM" id="SSF102114">
    <property type="entry name" value="Radical SAM enzymes"/>
    <property type="match status" value="1"/>
</dbReference>
<feature type="domain" description="Radical SAM core" evidence="9">
    <location>
        <begin position="49"/>
        <end position="286"/>
    </location>
</feature>
<keyword evidence="2 7" id="KW-0949">S-adenosyl-L-methionine</keyword>
<name>A0A1T5BDN2_9FIRM</name>
<evidence type="ECO:0000256" key="3">
    <source>
        <dbReference type="ARBA" id="ARBA00022723"/>
    </source>
</evidence>
<dbReference type="CDD" id="cd01335">
    <property type="entry name" value="Radical_SAM"/>
    <property type="match status" value="1"/>
</dbReference>
<dbReference type="PROSITE" id="PS51918">
    <property type="entry name" value="RADICAL_SAM"/>
    <property type="match status" value="1"/>
</dbReference>
<dbReference type="SFLD" id="SFLDF00348">
    <property type="entry name" value="FeFe_hydrogenase_maturase_(Hyd"/>
    <property type="match status" value="1"/>
</dbReference>
<dbReference type="InterPro" id="IPR010722">
    <property type="entry name" value="BATS_dom"/>
</dbReference>
<dbReference type="GO" id="GO:0042364">
    <property type="term" value="P:water-soluble vitamin biosynthetic process"/>
    <property type="evidence" value="ECO:0007669"/>
    <property type="project" value="UniProtKB-ARBA"/>
</dbReference>
<dbReference type="InterPro" id="IPR013785">
    <property type="entry name" value="Aldolase_TIM"/>
</dbReference>
<sequence length="349" mass="40243">MMRDLINELYQEQTLSKANLINLLLHINDEEREYLYEKAYSVRYEHYKNSVYVRGLIEFSNYCKNDCTYCGISIHNKELTRYHMTPEEVIKTAEIGYSLGFRTFVMQGGEDTSFTDDKFAAIISSIKTQFPEAAVTLSIGERSKESYQKLYDAGADRFLIRHETINKKLYEKLHPKMSYENRIKSLFDLKDIGFQVGTGFMVGVPGQEIEDIANDLLFIKELNPHMIGIGPFIPHKNTPLRDESAGSAELTYTLIAILRLMLPTSLIPSTTSLATLKAENRYKGFRVGANVVMPNLTPYDYKKSYQLYDGKKITDTESYEALEQLKKECLDAGFYIDMARGDYKNWRRK</sequence>
<dbReference type="InterPro" id="IPR034422">
    <property type="entry name" value="HydE/PylB-like"/>
</dbReference>
<dbReference type="SMART" id="SM00876">
    <property type="entry name" value="BATS"/>
    <property type="match status" value="1"/>
</dbReference>
<evidence type="ECO:0000256" key="2">
    <source>
        <dbReference type="ARBA" id="ARBA00022691"/>
    </source>
</evidence>
<dbReference type="PIRSF" id="PIRSF004762">
    <property type="entry name" value="CHP00423"/>
    <property type="match status" value="1"/>
</dbReference>
<comment type="cofactor">
    <cofactor evidence="6">
        <name>[2Fe-2S] cluster</name>
        <dbReference type="ChEBI" id="CHEBI:190135"/>
    </cofactor>
</comment>
<evidence type="ECO:0000256" key="1">
    <source>
        <dbReference type="ARBA" id="ARBA00022485"/>
    </source>
</evidence>
<evidence type="ECO:0000259" key="9">
    <source>
        <dbReference type="PROSITE" id="PS51918"/>
    </source>
</evidence>
<dbReference type="NCBIfam" id="TIGR03956">
    <property type="entry name" value="rSAM_HydE"/>
    <property type="match status" value="1"/>
</dbReference>
<keyword evidence="5 7" id="KW-0411">Iron-sulfur</keyword>
<dbReference type="PANTHER" id="PTHR43726">
    <property type="entry name" value="3-METHYLORNITHINE SYNTHASE"/>
    <property type="match status" value="1"/>
</dbReference>
<keyword evidence="11" id="KW-1185">Reference proteome</keyword>
<evidence type="ECO:0000256" key="5">
    <source>
        <dbReference type="ARBA" id="ARBA00023014"/>
    </source>
</evidence>
<dbReference type="SFLD" id="SFLDG01082">
    <property type="entry name" value="B12-binding_domain_containing"/>
    <property type="match status" value="1"/>
</dbReference>
<dbReference type="GO" id="GO:0044272">
    <property type="term" value="P:sulfur compound biosynthetic process"/>
    <property type="evidence" value="ECO:0007669"/>
    <property type="project" value="UniProtKB-ARBA"/>
</dbReference>
<proteinExistence type="predicted"/>
<organism evidence="10 11">
    <name type="scientific">Acetoanaerobium noterae</name>
    <dbReference type="NCBI Taxonomy" id="745369"/>
    <lineage>
        <taxon>Bacteria</taxon>
        <taxon>Bacillati</taxon>
        <taxon>Bacillota</taxon>
        <taxon>Clostridia</taxon>
        <taxon>Peptostreptococcales</taxon>
        <taxon>Filifactoraceae</taxon>
        <taxon>Acetoanaerobium</taxon>
    </lineage>
</organism>
<accession>A0A1T5BDN2</accession>
<dbReference type="SFLD" id="SFLDG01060">
    <property type="entry name" value="BATS_domain_containing"/>
    <property type="match status" value="1"/>
</dbReference>
<dbReference type="InterPro" id="IPR058240">
    <property type="entry name" value="rSAM_sf"/>
</dbReference>
<evidence type="ECO:0000256" key="7">
    <source>
        <dbReference type="PIRSR" id="PIRSR004762-1"/>
    </source>
</evidence>
<comment type="cofactor">
    <cofactor evidence="7">
        <name>[4Fe-4S] cluster</name>
        <dbReference type="ChEBI" id="CHEBI:49883"/>
    </cofactor>
    <text evidence="7">Binds 1 [4Fe-4S] cluster. The cluster is coordinated with 3 cysteines and an exchangeable S-adenosyl-L-methionine.</text>
</comment>
<keyword evidence="4 7" id="KW-0408">Iron</keyword>
<protein>
    <submittedName>
        <fullName evidence="10">Biotin synthase</fullName>
    </submittedName>
</protein>
<dbReference type="EMBL" id="FUYN01000003">
    <property type="protein sequence ID" value="SKB45328.1"/>
    <property type="molecule type" value="Genomic_DNA"/>
</dbReference>
<evidence type="ECO:0000313" key="11">
    <source>
        <dbReference type="Proteomes" id="UP000243406"/>
    </source>
</evidence>
<dbReference type="InterPro" id="IPR007197">
    <property type="entry name" value="rSAM"/>
</dbReference>
<feature type="binding site" evidence="7">
    <location>
        <position position="67"/>
    </location>
    <ligand>
        <name>[4Fe-4S] cluster</name>
        <dbReference type="ChEBI" id="CHEBI:49883"/>
        <note>4Fe-4S-S-AdoMet</note>
    </ligand>
</feature>
<dbReference type="InterPro" id="IPR024021">
    <property type="entry name" value="FeFe-hyd_HydE_rSAM"/>
</dbReference>
<reference evidence="11" key="1">
    <citation type="submission" date="2017-02" db="EMBL/GenBank/DDBJ databases">
        <authorList>
            <person name="Varghese N."/>
            <person name="Submissions S."/>
        </authorList>
    </citation>
    <scope>NUCLEOTIDE SEQUENCE [LARGE SCALE GENOMIC DNA]</scope>
    <source>
        <strain evidence="11">ATCC 35199</strain>
    </source>
</reference>
<dbReference type="Gene3D" id="3.20.20.70">
    <property type="entry name" value="Aldolase class I"/>
    <property type="match status" value="1"/>
</dbReference>
<feature type="binding site" evidence="8">
    <location>
        <position position="272"/>
    </location>
    <ligand>
        <name>(3R)-3-methyl-D-ornithine</name>
        <dbReference type="ChEBI" id="CHEBI:64642"/>
    </ligand>
</feature>
<feature type="binding site" evidence="7">
    <location>
        <position position="63"/>
    </location>
    <ligand>
        <name>[4Fe-4S] cluster</name>
        <dbReference type="ChEBI" id="CHEBI:49883"/>
        <note>4Fe-4S-S-AdoMet</note>
    </ligand>
</feature>
<gene>
    <name evidence="10" type="ORF">SAMN02745120_1559</name>
</gene>
<feature type="binding site" evidence="7">
    <location>
        <position position="70"/>
    </location>
    <ligand>
        <name>[4Fe-4S] cluster</name>
        <dbReference type="ChEBI" id="CHEBI:49883"/>
        <note>4Fe-4S-S-AdoMet</note>
    </ligand>
</feature>
<evidence type="ECO:0000313" key="10">
    <source>
        <dbReference type="EMBL" id="SKB45328.1"/>
    </source>
</evidence>
<keyword evidence="1 7" id="KW-0004">4Fe-4S</keyword>
<feature type="binding site" evidence="8">
    <location>
        <position position="182"/>
    </location>
    <ligand>
        <name>S-adenosyl-L-methionine</name>
        <dbReference type="ChEBI" id="CHEBI:59789"/>
    </ligand>
</feature>
<evidence type="ECO:0000256" key="8">
    <source>
        <dbReference type="PIRSR" id="PIRSR004762-2"/>
    </source>
</evidence>
<dbReference type="SFLD" id="SFLDS00029">
    <property type="entry name" value="Radical_SAM"/>
    <property type="match status" value="1"/>
</dbReference>
<dbReference type="Pfam" id="PF04055">
    <property type="entry name" value="Radical_SAM"/>
    <property type="match status" value="1"/>
</dbReference>
<dbReference type="GO" id="GO:0046872">
    <property type="term" value="F:metal ion binding"/>
    <property type="evidence" value="ECO:0007669"/>
    <property type="project" value="UniProtKB-KW"/>
</dbReference>
<feature type="binding site" evidence="8">
    <location>
        <position position="138"/>
    </location>
    <ligand>
        <name>(3R)-3-methyl-D-ornithine</name>
        <dbReference type="ChEBI" id="CHEBI:64642"/>
    </ligand>
</feature>
<dbReference type="GO" id="GO:0016740">
    <property type="term" value="F:transferase activity"/>
    <property type="evidence" value="ECO:0007669"/>
    <property type="project" value="TreeGrafter"/>
</dbReference>
<evidence type="ECO:0000256" key="4">
    <source>
        <dbReference type="ARBA" id="ARBA00023004"/>
    </source>
</evidence>